<dbReference type="Proteomes" id="UP000295506">
    <property type="component" value="Unassembled WGS sequence"/>
</dbReference>
<feature type="region of interest" description="Disordered" evidence="1">
    <location>
        <begin position="65"/>
        <end position="92"/>
    </location>
</feature>
<gene>
    <name evidence="3" type="ORF">AWY79_07690</name>
    <name evidence="4" type="ORF">EDC59_101407</name>
</gene>
<evidence type="ECO:0000313" key="5">
    <source>
        <dbReference type="Proteomes" id="UP000055611"/>
    </source>
</evidence>
<reference evidence="4 6" key="2">
    <citation type="submission" date="2019-03" db="EMBL/GenBank/DDBJ databases">
        <title>Genomic Encyclopedia of Type Strains, Phase IV (KMG-IV): sequencing the most valuable type-strain genomes for metagenomic binning, comparative biology and taxonomic classification.</title>
        <authorList>
            <person name="Goeker M."/>
        </authorList>
    </citation>
    <scope>NUCLEOTIDE SEQUENCE [LARGE SCALE GENOMIC DNA]</scope>
    <source>
        <strain evidence="4 6">DSM 101483</strain>
    </source>
</reference>
<dbReference type="KEGG" id="dej:AWY79_07690"/>
<dbReference type="EMBL" id="SOBK01000001">
    <property type="protein sequence ID" value="TDT92003.1"/>
    <property type="molecule type" value="Genomic_DNA"/>
</dbReference>
<dbReference type="AlphaFoldDB" id="A0A126QM62"/>
<evidence type="ECO:0000256" key="2">
    <source>
        <dbReference type="SAM" id="Phobius"/>
    </source>
</evidence>
<reference evidence="3 5" key="1">
    <citation type="journal article" date="2016" name="Front. Microbiol.">
        <title>Genome Sequence of the Piezophilic, Mesophilic Sulfate-Reducing Bacterium Desulfovibrio indicus J2T.</title>
        <authorList>
            <person name="Cao J."/>
            <person name="Maignien L."/>
            <person name="Shao Z."/>
            <person name="Alain K."/>
            <person name="Jebbar M."/>
        </authorList>
    </citation>
    <scope>NUCLEOTIDE SEQUENCE [LARGE SCALE GENOMIC DNA]</scope>
    <source>
        <strain evidence="3 5">J2</strain>
    </source>
</reference>
<protein>
    <submittedName>
        <fullName evidence="4">Uncharacterized protein</fullName>
    </submittedName>
</protein>
<keyword evidence="5" id="KW-1185">Reference proteome</keyword>
<accession>A0A126QM62</accession>
<feature type="compositionally biased region" description="Acidic residues" evidence="1">
    <location>
        <begin position="67"/>
        <end position="80"/>
    </location>
</feature>
<organism evidence="4 6">
    <name type="scientific">Pseudodesulfovibrio indicus</name>
    <dbReference type="NCBI Taxonomy" id="1716143"/>
    <lineage>
        <taxon>Bacteria</taxon>
        <taxon>Pseudomonadati</taxon>
        <taxon>Thermodesulfobacteriota</taxon>
        <taxon>Desulfovibrionia</taxon>
        <taxon>Desulfovibrionales</taxon>
        <taxon>Desulfovibrionaceae</taxon>
    </lineage>
</organism>
<dbReference type="EMBL" id="CP014206">
    <property type="protein sequence ID" value="AMK11001.1"/>
    <property type="molecule type" value="Genomic_DNA"/>
</dbReference>
<keyword evidence="2" id="KW-1133">Transmembrane helix</keyword>
<name>A0A126QM62_9BACT</name>
<sequence>MEIVLVTLGVVFCVGLIALAAFFGGGGSDQTKMIRLRDEEGPVELFNDVTDPARSYLIHNVYHDDSIGDDSSFDWDDSPLGDDMSSSSMWDD</sequence>
<evidence type="ECO:0000313" key="6">
    <source>
        <dbReference type="Proteomes" id="UP000295506"/>
    </source>
</evidence>
<keyword evidence="2" id="KW-0812">Transmembrane</keyword>
<proteinExistence type="predicted"/>
<feature type="transmembrane region" description="Helical" evidence="2">
    <location>
        <begin position="6"/>
        <end position="27"/>
    </location>
</feature>
<dbReference type="OrthoDB" id="10009184at2"/>
<evidence type="ECO:0000313" key="3">
    <source>
        <dbReference type="EMBL" id="AMK11001.1"/>
    </source>
</evidence>
<dbReference type="Proteomes" id="UP000055611">
    <property type="component" value="Chromosome"/>
</dbReference>
<dbReference type="RefSeq" id="WP_066802156.1">
    <property type="nucleotide sequence ID" value="NZ_CP014206.1"/>
</dbReference>
<evidence type="ECO:0000256" key="1">
    <source>
        <dbReference type="SAM" id="MobiDB-lite"/>
    </source>
</evidence>
<evidence type="ECO:0000313" key="4">
    <source>
        <dbReference type="EMBL" id="TDT92003.1"/>
    </source>
</evidence>
<feature type="compositionally biased region" description="Low complexity" evidence="1">
    <location>
        <begin position="82"/>
        <end position="92"/>
    </location>
</feature>
<keyword evidence="2" id="KW-0472">Membrane</keyword>